<dbReference type="EMBL" id="JAEAOA010001553">
    <property type="protein sequence ID" value="KAK3588702.1"/>
    <property type="molecule type" value="Genomic_DNA"/>
</dbReference>
<evidence type="ECO:0000313" key="2">
    <source>
        <dbReference type="EMBL" id="KAK3588702.1"/>
    </source>
</evidence>
<sequence>MTNKLHVNEGGGGRGGFPGRQRSWEDKLRATIVLESQNLSGPSSSPRAPFSLGPPLPVTLKGSAVIRNLCHILPADYEYNTTSTHFKTPPFASRIHIIHEHSQEEICKGCVPMLAGLRLMTNPQLWT</sequence>
<gene>
    <name evidence="2" type="ORF">CHS0354_026014</name>
</gene>
<organism evidence="2 3">
    <name type="scientific">Potamilus streckersoni</name>
    <dbReference type="NCBI Taxonomy" id="2493646"/>
    <lineage>
        <taxon>Eukaryota</taxon>
        <taxon>Metazoa</taxon>
        <taxon>Spiralia</taxon>
        <taxon>Lophotrochozoa</taxon>
        <taxon>Mollusca</taxon>
        <taxon>Bivalvia</taxon>
        <taxon>Autobranchia</taxon>
        <taxon>Heteroconchia</taxon>
        <taxon>Palaeoheterodonta</taxon>
        <taxon>Unionida</taxon>
        <taxon>Unionoidea</taxon>
        <taxon>Unionidae</taxon>
        <taxon>Ambleminae</taxon>
        <taxon>Lampsilini</taxon>
        <taxon>Potamilus</taxon>
    </lineage>
</organism>
<evidence type="ECO:0000313" key="3">
    <source>
        <dbReference type="Proteomes" id="UP001195483"/>
    </source>
</evidence>
<comment type="caution">
    <text evidence="2">The sequence shown here is derived from an EMBL/GenBank/DDBJ whole genome shotgun (WGS) entry which is preliminary data.</text>
</comment>
<feature type="compositionally biased region" description="Gly residues" evidence="1">
    <location>
        <begin position="9"/>
        <end position="18"/>
    </location>
</feature>
<keyword evidence="3" id="KW-1185">Reference proteome</keyword>
<feature type="region of interest" description="Disordered" evidence="1">
    <location>
        <begin position="1"/>
        <end position="22"/>
    </location>
</feature>
<dbReference type="Proteomes" id="UP001195483">
    <property type="component" value="Unassembled WGS sequence"/>
</dbReference>
<proteinExistence type="predicted"/>
<reference evidence="2" key="1">
    <citation type="journal article" date="2021" name="Genome Biol. Evol.">
        <title>A High-Quality Reference Genome for a Parasitic Bivalve with Doubly Uniparental Inheritance (Bivalvia: Unionida).</title>
        <authorList>
            <person name="Smith C.H."/>
        </authorList>
    </citation>
    <scope>NUCLEOTIDE SEQUENCE</scope>
    <source>
        <strain evidence="2">CHS0354</strain>
    </source>
</reference>
<evidence type="ECO:0000256" key="1">
    <source>
        <dbReference type="SAM" id="MobiDB-lite"/>
    </source>
</evidence>
<protein>
    <submittedName>
        <fullName evidence="2">Uncharacterized protein</fullName>
    </submittedName>
</protein>
<reference evidence="2" key="3">
    <citation type="submission" date="2023-05" db="EMBL/GenBank/DDBJ databases">
        <authorList>
            <person name="Smith C.H."/>
        </authorList>
    </citation>
    <scope>NUCLEOTIDE SEQUENCE</scope>
    <source>
        <strain evidence="2">CHS0354</strain>
        <tissue evidence="2">Mantle</tissue>
    </source>
</reference>
<dbReference type="AlphaFoldDB" id="A0AAE0SBE0"/>
<name>A0AAE0SBE0_9BIVA</name>
<accession>A0AAE0SBE0</accession>
<reference evidence="2" key="2">
    <citation type="journal article" date="2021" name="Genome Biol. Evol.">
        <title>Developing a high-quality reference genome for a parasitic bivalve with doubly uniparental inheritance (Bivalvia: Unionida).</title>
        <authorList>
            <person name="Smith C.H."/>
        </authorList>
    </citation>
    <scope>NUCLEOTIDE SEQUENCE</scope>
    <source>
        <strain evidence="2">CHS0354</strain>
        <tissue evidence="2">Mantle</tissue>
    </source>
</reference>